<dbReference type="GO" id="GO:0017056">
    <property type="term" value="F:structural constituent of nuclear pore"/>
    <property type="evidence" value="ECO:0007669"/>
    <property type="project" value="TreeGrafter"/>
</dbReference>
<proteinExistence type="inferred from homology"/>
<evidence type="ECO:0000313" key="5">
    <source>
        <dbReference type="EMBL" id="VDP48123.1"/>
    </source>
</evidence>
<evidence type="ECO:0000313" key="6">
    <source>
        <dbReference type="Proteomes" id="UP000269396"/>
    </source>
</evidence>
<dbReference type="AlphaFoldDB" id="A0A183P413"/>
<reference evidence="5 6" key="1">
    <citation type="submission" date="2018-11" db="EMBL/GenBank/DDBJ databases">
        <authorList>
            <consortium name="Pathogen Informatics"/>
        </authorList>
    </citation>
    <scope>NUCLEOTIDE SEQUENCE [LARGE SCALE GENOMIC DNA]</scope>
    <source>
        <strain>Denwood</strain>
        <strain evidence="6">Zambia</strain>
    </source>
</reference>
<dbReference type="PANTHER" id="PTHR31344:SF0">
    <property type="entry name" value="NUCLEAR PORE COMPLEX PROTEIN NUP205"/>
    <property type="match status" value="1"/>
</dbReference>
<comment type="similarity">
    <text evidence="2">Belongs to the NUP186/NUP192/NUP205 family.</text>
</comment>
<dbReference type="InterPro" id="IPR021827">
    <property type="entry name" value="Nup186/Nup192/Nup205"/>
</dbReference>
<sequence>MDEVEPRAEEYPLTNAFLTLITVMLPKLINYPMQIPSNLLRSGDTKEMDTFGLTGTSHNIPSQTNAFLSITSFITNTIFLRHTMRAYRNPLERWDIAASCLILFDGLVHDFLNRLNNATAIITTMMTSSHEKNVDNLDALFTTMSTSTGVGTVGVVGGDSKQNSNVISGQSVDWASYLLNVLFQIGKEQQQQQQPIHGRHLHATLSSSISSLEALISQLHLPVGWPYTDPGYHLATQLLTDSSLFRMVIDDLYFSLYIFYNLVKTKQVGLHRHLEFPIPNGPPVSMTRATYAGLSLIRRLLASEDILVTFVRRIATNIQYCLLADYLPDHTSCAVSILGYLASSIQPHSDLLALLTADETTRNQLLGAFAYLIKWPMNVDMSSSLIPIDNNLDNEGHFAFTDEWLYGDNDNNELCLHSVGTFSSRLPPPVINAARFDAAFPLQTNNWYFPSQIWERCASYLNTYFSEWTDIRITHNRLNNNDYYIHAFGDWFYHFVRHQPTRVGETSNRGEMNRTLNYFTLYDQPRRWHKCVPYHLQNEKRIPNMLDAGIADQQRTCLHSMLDMIDSTTHWLQSITTLPFEFSCTLQWNLALIWQILYKLGSNPLTSEPLLRFLRGNHDLLAKYLHSDLCQPLLSTSLDGNVCENSTDRQKAVIEALSLNRKNWILRLYAIEIRVCAMANQRSYVTRLLKLFLGDLLFDNSLLSFNPSQESPSVLVNFLQILNTSNELVNDCNPFESKLFNSNVLHEVLTKSSIDCPLLSSDSNATKVLSTMIHFKIFLMNLFMKLISARNDLDSYSNEDLNKLITLTFDQVFDINRSAYHLSILEVFNTSYSSSSTTTVSALIKQISDLREWIDHRNIHNLHLYAGKQLAIEAWRQAVEISLGLMTNQGQYDSGNNNTVKRYLNQSMISVPSYLYSELFSLLRNNGDGIDVGNGPNNMSQYKFQLRPVPVLCLDVLILLLSQICSMKEVPQTIRLLASGTSLTLCSFLHCQSSYVNASKPNISEMPTSGLDKCVYNKHWSPLLISVMELLIKSIVRTKTSTQRMRANYYGSLCYVIRFCRNLGQSLKDDKVSITDFTSLMECFSIFNFSTNTNTNLNTIHSNALNSSDLNQLHSTLITDLIHGHTMIQLAAMSLLELLISFDRCSQQLITYLDNQGTIQVRFCFNSSSHHIIFIEI</sequence>
<keyword evidence="3" id="KW-0813">Transport</keyword>
<dbReference type="Proteomes" id="UP000269396">
    <property type="component" value="Unassembled WGS sequence"/>
</dbReference>
<comment type="subcellular location">
    <subcellularLocation>
        <location evidence="1">Nucleus</location>
    </subcellularLocation>
</comment>
<dbReference type="PANTHER" id="PTHR31344">
    <property type="entry name" value="NUCLEAR PORE COMPLEX PROTEIN NUP205"/>
    <property type="match status" value="1"/>
</dbReference>
<dbReference type="GO" id="GO:0044611">
    <property type="term" value="C:nuclear pore inner ring"/>
    <property type="evidence" value="ECO:0007669"/>
    <property type="project" value="TreeGrafter"/>
</dbReference>
<keyword evidence="4" id="KW-0539">Nucleus</keyword>
<organism evidence="5 6">
    <name type="scientific">Schistosoma mattheei</name>
    <dbReference type="NCBI Taxonomy" id="31246"/>
    <lineage>
        <taxon>Eukaryota</taxon>
        <taxon>Metazoa</taxon>
        <taxon>Spiralia</taxon>
        <taxon>Lophotrochozoa</taxon>
        <taxon>Platyhelminthes</taxon>
        <taxon>Trematoda</taxon>
        <taxon>Digenea</taxon>
        <taxon>Strigeidida</taxon>
        <taxon>Schistosomatoidea</taxon>
        <taxon>Schistosomatidae</taxon>
        <taxon>Schistosoma</taxon>
    </lineage>
</organism>
<evidence type="ECO:0000256" key="4">
    <source>
        <dbReference type="ARBA" id="ARBA00023242"/>
    </source>
</evidence>
<evidence type="ECO:0000256" key="2">
    <source>
        <dbReference type="ARBA" id="ARBA00005892"/>
    </source>
</evidence>
<dbReference type="EMBL" id="UZAL01029423">
    <property type="protein sequence ID" value="VDP48123.1"/>
    <property type="molecule type" value="Genomic_DNA"/>
</dbReference>
<protein>
    <submittedName>
        <fullName evidence="5">Uncharacterized protein</fullName>
    </submittedName>
</protein>
<dbReference type="STRING" id="31246.A0A183P413"/>
<evidence type="ECO:0000256" key="3">
    <source>
        <dbReference type="ARBA" id="ARBA00022448"/>
    </source>
</evidence>
<gene>
    <name evidence="5" type="ORF">SMTD_LOCUS9099</name>
</gene>
<name>A0A183P413_9TREM</name>
<keyword evidence="6" id="KW-1185">Reference proteome</keyword>
<evidence type="ECO:0000256" key="1">
    <source>
        <dbReference type="ARBA" id="ARBA00004123"/>
    </source>
</evidence>
<accession>A0A183P413</accession>
<dbReference type="GO" id="GO:0006999">
    <property type="term" value="P:nuclear pore organization"/>
    <property type="evidence" value="ECO:0007669"/>
    <property type="project" value="TreeGrafter"/>
</dbReference>